<dbReference type="Proteomes" id="UP001163324">
    <property type="component" value="Chromosome 1"/>
</dbReference>
<name>A0ACC0VBH6_9HYPO</name>
<accession>A0ACC0VBH6</accession>
<evidence type="ECO:0000313" key="1">
    <source>
        <dbReference type="EMBL" id="KAI9903806.1"/>
    </source>
</evidence>
<dbReference type="EMBL" id="CM047940">
    <property type="protein sequence ID" value="KAI9903806.1"/>
    <property type="molecule type" value="Genomic_DNA"/>
</dbReference>
<keyword evidence="2" id="KW-1185">Reference proteome</keyword>
<protein>
    <submittedName>
        <fullName evidence="1">Uncharacterized protein</fullName>
    </submittedName>
</protein>
<organism evidence="1 2">
    <name type="scientific">Trichothecium roseum</name>
    <dbReference type="NCBI Taxonomy" id="47278"/>
    <lineage>
        <taxon>Eukaryota</taxon>
        <taxon>Fungi</taxon>
        <taxon>Dikarya</taxon>
        <taxon>Ascomycota</taxon>
        <taxon>Pezizomycotina</taxon>
        <taxon>Sordariomycetes</taxon>
        <taxon>Hypocreomycetidae</taxon>
        <taxon>Hypocreales</taxon>
        <taxon>Hypocreales incertae sedis</taxon>
        <taxon>Trichothecium</taxon>
    </lineage>
</organism>
<evidence type="ECO:0000313" key="2">
    <source>
        <dbReference type="Proteomes" id="UP001163324"/>
    </source>
</evidence>
<reference evidence="1" key="1">
    <citation type="submission" date="2022-10" db="EMBL/GenBank/DDBJ databases">
        <title>Complete Genome of Trichothecium roseum strain YXFP-22015, a Plant Pathogen Isolated from Citrus.</title>
        <authorList>
            <person name="Wang Y."/>
            <person name="Zhu L."/>
        </authorList>
    </citation>
    <scope>NUCLEOTIDE SEQUENCE</scope>
    <source>
        <strain evidence="1">YXFP-22015</strain>
    </source>
</reference>
<gene>
    <name evidence="1" type="ORF">N3K66_000335</name>
</gene>
<comment type="caution">
    <text evidence="1">The sequence shown here is derived from an EMBL/GenBank/DDBJ whole genome shotgun (WGS) entry which is preliminary data.</text>
</comment>
<proteinExistence type="predicted"/>
<sequence>METSLLATDSDGDFGYDLTMEDEEALFELVSSIDTRSAPRLTPLSNEPNEPNDPTSAKIDSVPGKTESPSGSDKTTISGIPSFYDLGNQHGDHHTAWNKHHMVGGNAPRGLPTPASLRADVKYPDLSRALLDAEQRVERSAFTQPDAVPGPGIQAVKKQNHEDHRSPLKMFRSFPKKPLTVTDLTSGAWCELQYWYTLTRLPGGRRTRTAAMKKGSKVHKKLEREVHVTVKVDIMSKEDGFGLRLWNLVQGFRTLRDTGLTRELEVWGMLDGNLVNGVIDGVSYQNPNPEFEFELSQESSQQDSSQGRLSDYFASQKQQQASSPKVYLEDVKTRGTTAPVSTALLRPAKIQLLLYHRFLSEMAADKLDFLRVFRRYGLDPDEPFSDAFIAQIGSLHDEIFVDASSTTQETIPSSGSTHASELGSSQIDHDMLKYRSLRELLDLVHKEIKLTFPEGEDSLGNMLRVRYVHRTDRKELDRHDFPVVREALRDYISGYMEWWRGERNAKGVDIEEAFKCRTCEFVEDCEWRQGIDDERVKKAREKVQAARKAGGGSR</sequence>